<dbReference type="HOGENOM" id="CLU_2468777_0_0_1"/>
<gene>
    <name evidence="1" type="ORF">BofuT4_uP043820.1</name>
</gene>
<evidence type="ECO:0000313" key="1">
    <source>
        <dbReference type="EMBL" id="CCD33986.1"/>
    </source>
</evidence>
<dbReference type="Proteomes" id="UP000008177">
    <property type="component" value="Unplaced contigs"/>
</dbReference>
<proteinExistence type="predicted"/>
<dbReference type="AlphaFoldDB" id="G2Y041"/>
<sequence>MPMANGGSVRGWQWLESRVHVSSGPKKKRGFSGLCLSFSSLFTTTQGIQRIQRNSKEISPEHVTGDPSIFCRGSDSPVISTTSPFFSQ</sequence>
<name>G2Y041_BOTF4</name>
<organism evidence="1 2">
    <name type="scientific">Botryotinia fuckeliana (strain T4)</name>
    <name type="common">Noble rot fungus</name>
    <name type="synonym">Botrytis cinerea</name>
    <dbReference type="NCBI Taxonomy" id="999810"/>
    <lineage>
        <taxon>Eukaryota</taxon>
        <taxon>Fungi</taxon>
        <taxon>Dikarya</taxon>
        <taxon>Ascomycota</taxon>
        <taxon>Pezizomycotina</taxon>
        <taxon>Leotiomycetes</taxon>
        <taxon>Helotiales</taxon>
        <taxon>Sclerotiniaceae</taxon>
        <taxon>Botrytis</taxon>
    </lineage>
</organism>
<protein>
    <submittedName>
        <fullName evidence="1">Uncharacterized protein</fullName>
    </submittedName>
</protein>
<evidence type="ECO:0000313" key="2">
    <source>
        <dbReference type="Proteomes" id="UP000008177"/>
    </source>
</evidence>
<accession>G2Y041</accession>
<dbReference type="EMBL" id="FQ790280">
    <property type="protein sequence ID" value="CCD33986.1"/>
    <property type="molecule type" value="Genomic_DNA"/>
</dbReference>
<dbReference type="InParanoid" id="G2Y041"/>
<reference evidence="2" key="1">
    <citation type="journal article" date="2011" name="PLoS Genet.">
        <title>Genomic analysis of the necrotrophic fungal pathogens Sclerotinia sclerotiorum and Botrytis cinerea.</title>
        <authorList>
            <person name="Amselem J."/>
            <person name="Cuomo C.A."/>
            <person name="van Kan J.A."/>
            <person name="Viaud M."/>
            <person name="Benito E.P."/>
            <person name="Couloux A."/>
            <person name="Coutinho P.M."/>
            <person name="de Vries R.P."/>
            <person name="Dyer P.S."/>
            <person name="Fillinger S."/>
            <person name="Fournier E."/>
            <person name="Gout L."/>
            <person name="Hahn M."/>
            <person name="Kohn L."/>
            <person name="Lapalu N."/>
            <person name="Plummer K.M."/>
            <person name="Pradier J.M."/>
            <person name="Quevillon E."/>
            <person name="Sharon A."/>
            <person name="Simon A."/>
            <person name="ten Have A."/>
            <person name="Tudzynski B."/>
            <person name="Tudzynski P."/>
            <person name="Wincker P."/>
            <person name="Andrew M."/>
            <person name="Anthouard V."/>
            <person name="Beever R.E."/>
            <person name="Beffa R."/>
            <person name="Benoit I."/>
            <person name="Bouzid O."/>
            <person name="Brault B."/>
            <person name="Chen Z."/>
            <person name="Choquer M."/>
            <person name="Collemare J."/>
            <person name="Cotton P."/>
            <person name="Danchin E.G."/>
            <person name="Da Silva C."/>
            <person name="Gautier A."/>
            <person name="Giraud C."/>
            <person name="Giraud T."/>
            <person name="Gonzalez C."/>
            <person name="Grossetete S."/>
            <person name="Guldener U."/>
            <person name="Henrissat B."/>
            <person name="Howlett B.J."/>
            <person name="Kodira C."/>
            <person name="Kretschmer M."/>
            <person name="Lappartient A."/>
            <person name="Leroch M."/>
            <person name="Levis C."/>
            <person name="Mauceli E."/>
            <person name="Neuveglise C."/>
            <person name="Oeser B."/>
            <person name="Pearson M."/>
            <person name="Poulain J."/>
            <person name="Poussereau N."/>
            <person name="Quesneville H."/>
            <person name="Rascle C."/>
            <person name="Schumacher J."/>
            <person name="Segurens B."/>
            <person name="Sexton A."/>
            <person name="Silva E."/>
            <person name="Sirven C."/>
            <person name="Soanes D.M."/>
            <person name="Talbot N.J."/>
            <person name="Templeton M."/>
            <person name="Yandava C."/>
            <person name="Yarden O."/>
            <person name="Zeng Q."/>
            <person name="Rollins J.A."/>
            <person name="Lebrun M.H."/>
            <person name="Dickman M."/>
        </authorList>
    </citation>
    <scope>NUCLEOTIDE SEQUENCE [LARGE SCALE GENOMIC DNA]</scope>
    <source>
        <strain evidence="2">T4</strain>
    </source>
</reference>